<dbReference type="Gene3D" id="1.10.150.20">
    <property type="entry name" value="5' to 3' exonuclease, C-terminal subdomain"/>
    <property type="match status" value="2"/>
</dbReference>
<dbReference type="Gene3D" id="1.10.3380.10">
    <property type="entry name" value="Sec63 N-terminal domain-like domain"/>
    <property type="match status" value="2"/>
</dbReference>
<dbReference type="InterPro" id="IPR057842">
    <property type="entry name" value="WH_MER3"/>
</dbReference>
<dbReference type="Pfam" id="PF18149">
    <property type="entry name" value="Helicase_PWI"/>
    <property type="match status" value="1"/>
</dbReference>
<dbReference type="FunFam" id="1.10.3380.10:FF:000001">
    <property type="entry name" value="U5 small nuclear ribonucleoprotein helicase"/>
    <property type="match status" value="1"/>
</dbReference>
<keyword evidence="5" id="KW-0547">Nucleotide-binding</keyword>
<evidence type="ECO:0000256" key="2">
    <source>
        <dbReference type="ARBA" id="ARBA00010140"/>
    </source>
</evidence>
<dbReference type="Gene3D" id="1.10.10.10">
    <property type="entry name" value="Winged helix-like DNA-binding domain superfamily/Winged helix DNA-binding domain"/>
    <property type="match status" value="2"/>
</dbReference>
<dbReference type="InterPro" id="IPR035892">
    <property type="entry name" value="C2_domain_sf"/>
</dbReference>
<name>G8ZLG4_TORDE</name>
<keyword evidence="9" id="KW-0539">Nucleus</keyword>
<dbReference type="OrthoDB" id="5575at2759"/>
<dbReference type="InterPro" id="IPR027417">
    <property type="entry name" value="P-loop_NTPase"/>
</dbReference>
<dbReference type="SMART" id="SM00487">
    <property type="entry name" value="DEXDc"/>
    <property type="match status" value="2"/>
</dbReference>
<evidence type="ECO:0000256" key="1">
    <source>
        <dbReference type="ARBA" id="ARBA00004123"/>
    </source>
</evidence>
<dbReference type="InterPro" id="IPR011545">
    <property type="entry name" value="DEAD/DEAH_box_helicase_dom"/>
</dbReference>
<dbReference type="Pfam" id="PF23445">
    <property type="entry name" value="WHD_SNRNP200"/>
    <property type="match status" value="2"/>
</dbReference>
<dbReference type="FunFam" id="1.10.150.20:FF:000013">
    <property type="entry name" value="U5 small nuclear ribonucleoprotein kDa helicase"/>
    <property type="match status" value="1"/>
</dbReference>
<dbReference type="FunFam" id="3.40.50.300:FF:003287">
    <property type="entry name" value="U5 small nuclear ribonucleoprotein 200 kDa helicase"/>
    <property type="match status" value="1"/>
</dbReference>
<dbReference type="GO" id="GO:0000974">
    <property type="term" value="C:Prp19 complex"/>
    <property type="evidence" value="ECO:0007669"/>
    <property type="project" value="EnsemblFungi"/>
</dbReference>
<dbReference type="GO" id="GO:0005524">
    <property type="term" value="F:ATP binding"/>
    <property type="evidence" value="ECO:0007669"/>
    <property type="project" value="UniProtKB-KW"/>
</dbReference>
<feature type="domain" description="Helicase ATP-binding" evidence="13">
    <location>
        <begin position="538"/>
        <end position="722"/>
    </location>
</feature>
<dbReference type="InterPro" id="IPR048863">
    <property type="entry name" value="BRR2_plug"/>
</dbReference>
<dbReference type="EC" id="3.6.4.13" evidence="3"/>
<evidence type="ECO:0000313" key="15">
    <source>
        <dbReference type="EMBL" id="CCE89458.1"/>
    </source>
</evidence>
<dbReference type="InterPro" id="IPR036388">
    <property type="entry name" value="WH-like_DNA-bd_sf"/>
</dbReference>
<dbReference type="Pfam" id="PF21188">
    <property type="entry name" value="BRR2_plug"/>
    <property type="match status" value="1"/>
</dbReference>
<dbReference type="HOGENOM" id="CLU_000335_1_0_1"/>
<evidence type="ECO:0000256" key="4">
    <source>
        <dbReference type="ARBA" id="ARBA00022737"/>
    </source>
</evidence>
<comment type="subcellular location">
    <subcellularLocation>
        <location evidence="1">Nucleus</location>
    </subcellularLocation>
</comment>
<keyword evidence="8" id="KW-0067">ATP-binding</keyword>
<evidence type="ECO:0000259" key="13">
    <source>
        <dbReference type="PROSITE" id="PS51192"/>
    </source>
</evidence>
<dbReference type="InterPro" id="IPR050474">
    <property type="entry name" value="Hel308_SKI2-like"/>
</dbReference>
<dbReference type="InterPro" id="IPR041094">
    <property type="entry name" value="Brr2_helicase_PWI"/>
</dbReference>
<dbReference type="GO" id="GO:0000388">
    <property type="term" value="P:spliceosome conformational change to release U4 (or U4atac) and U1 (or U11)"/>
    <property type="evidence" value="ECO:0007669"/>
    <property type="project" value="EnsemblFungi"/>
</dbReference>
<dbReference type="InterPro" id="IPR001650">
    <property type="entry name" value="Helicase_C-like"/>
</dbReference>
<evidence type="ECO:0000256" key="9">
    <source>
        <dbReference type="ARBA" id="ARBA00023242"/>
    </source>
</evidence>
<dbReference type="InterPro" id="IPR014756">
    <property type="entry name" value="Ig_E-set"/>
</dbReference>
<organism evidence="15 16">
    <name type="scientific">Torulaspora delbrueckii</name>
    <name type="common">Yeast</name>
    <name type="synonym">Candida colliculosa</name>
    <dbReference type="NCBI Taxonomy" id="4950"/>
    <lineage>
        <taxon>Eukaryota</taxon>
        <taxon>Fungi</taxon>
        <taxon>Dikarya</taxon>
        <taxon>Ascomycota</taxon>
        <taxon>Saccharomycotina</taxon>
        <taxon>Saccharomycetes</taxon>
        <taxon>Saccharomycetales</taxon>
        <taxon>Saccharomycetaceae</taxon>
        <taxon>Torulaspora</taxon>
    </lineage>
</organism>
<dbReference type="SUPFAM" id="SSF81296">
    <property type="entry name" value="E set domains"/>
    <property type="match status" value="1"/>
</dbReference>
<dbReference type="InParanoid" id="G8ZLG4"/>
<keyword evidence="6" id="KW-0378">Hydrolase</keyword>
<dbReference type="GO" id="GO:0005682">
    <property type="term" value="C:U5 snRNP"/>
    <property type="evidence" value="ECO:0007669"/>
    <property type="project" value="EnsemblFungi"/>
</dbReference>
<dbReference type="InterPro" id="IPR036390">
    <property type="entry name" value="WH_DNA-bd_sf"/>
</dbReference>
<feature type="domain" description="Helicase C-terminal" evidence="14">
    <location>
        <begin position="760"/>
        <end position="967"/>
    </location>
</feature>
<dbReference type="FunFam" id="1.10.10.10:FF:000024">
    <property type="entry name" value="U5 small nuclear ribonucleoprotein helicase"/>
    <property type="match status" value="1"/>
</dbReference>
<dbReference type="GO" id="GO:0016787">
    <property type="term" value="F:hydrolase activity"/>
    <property type="evidence" value="ECO:0007669"/>
    <property type="project" value="UniProtKB-KW"/>
</dbReference>
<dbReference type="PIRSF" id="PIRSF039073">
    <property type="entry name" value="BRR2"/>
    <property type="match status" value="1"/>
</dbReference>
<feature type="domain" description="Helicase ATP-binding" evidence="13">
    <location>
        <begin position="1387"/>
        <end position="1563"/>
    </location>
</feature>
<dbReference type="KEGG" id="tdl:TDEL_0A01260"/>
<dbReference type="PROSITE" id="PS51192">
    <property type="entry name" value="HELICASE_ATP_BIND_1"/>
    <property type="match status" value="2"/>
</dbReference>
<dbReference type="PROSITE" id="PS51194">
    <property type="entry name" value="HELICASE_CTER"/>
    <property type="match status" value="1"/>
</dbReference>
<comment type="catalytic activity">
    <reaction evidence="11">
        <text>ATP + H2O = ADP + phosphate + H(+)</text>
        <dbReference type="Rhea" id="RHEA:13065"/>
        <dbReference type="ChEBI" id="CHEBI:15377"/>
        <dbReference type="ChEBI" id="CHEBI:15378"/>
        <dbReference type="ChEBI" id="CHEBI:30616"/>
        <dbReference type="ChEBI" id="CHEBI:43474"/>
        <dbReference type="ChEBI" id="CHEBI:456216"/>
        <dbReference type="EC" id="3.6.4.13"/>
    </reaction>
</comment>
<dbReference type="Pfam" id="PF00270">
    <property type="entry name" value="DEAD"/>
    <property type="match status" value="2"/>
</dbReference>
<protein>
    <recommendedName>
        <fullName evidence="10">U5 small nuclear ribonucleoprotein 200 kDa helicase</fullName>
        <ecNumber evidence="3">3.6.4.13</ecNumber>
    </recommendedName>
</protein>
<evidence type="ECO:0000259" key="14">
    <source>
        <dbReference type="PROSITE" id="PS51194"/>
    </source>
</evidence>
<dbReference type="GO" id="GO:0003676">
    <property type="term" value="F:nucleic acid binding"/>
    <property type="evidence" value="ECO:0007669"/>
    <property type="project" value="InterPro"/>
</dbReference>
<dbReference type="Gene3D" id="3.40.50.300">
    <property type="entry name" value="P-loop containing nucleotide triphosphate hydrolases"/>
    <property type="match status" value="4"/>
</dbReference>
<evidence type="ECO:0000256" key="12">
    <source>
        <dbReference type="SAM" id="MobiDB-lite"/>
    </source>
</evidence>
<dbReference type="GO" id="GO:0003724">
    <property type="term" value="F:RNA helicase activity"/>
    <property type="evidence" value="ECO:0007669"/>
    <property type="project" value="UniProtKB-EC"/>
</dbReference>
<proteinExistence type="inferred from homology"/>
<dbReference type="InterPro" id="IPR004179">
    <property type="entry name" value="Sec63-dom"/>
</dbReference>
<evidence type="ECO:0000313" key="16">
    <source>
        <dbReference type="Proteomes" id="UP000005627"/>
    </source>
</evidence>
<dbReference type="Gene3D" id="2.60.40.150">
    <property type="entry name" value="C2 domain"/>
    <property type="match status" value="2"/>
</dbReference>
<dbReference type="FunFam" id="3.40.50.300:FF:000062">
    <property type="entry name" value="U5 small nuclear ribonucleoprotein helicase"/>
    <property type="match status" value="1"/>
</dbReference>
<keyword evidence="7" id="KW-0347">Helicase</keyword>
<dbReference type="Proteomes" id="UP000005627">
    <property type="component" value="Chromosome 1"/>
</dbReference>
<evidence type="ECO:0000256" key="11">
    <source>
        <dbReference type="ARBA" id="ARBA00047984"/>
    </source>
</evidence>
<dbReference type="FunFam" id="1.10.150.20:FF:000004">
    <property type="entry name" value="U5 small nuclear ribonucleoprotein helicase"/>
    <property type="match status" value="1"/>
</dbReference>
<dbReference type="PANTHER" id="PTHR47961:SF4">
    <property type="entry name" value="ACTIVATING SIGNAL COINTEGRATOR 1 COMPLEX SUBUNIT 3"/>
    <property type="match status" value="1"/>
</dbReference>
<comment type="similarity">
    <text evidence="2">Belongs to the helicase family. SKI2 subfamily.</text>
</comment>
<dbReference type="SUPFAM" id="SSF52540">
    <property type="entry name" value="P-loop containing nucleoside triphosphate hydrolases"/>
    <property type="match status" value="3"/>
</dbReference>
<evidence type="ECO:0000256" key="3">
    <source>
        <dbReference type="ARBA" id="ARBA00012552"/>
    </source>
</evidence>
<evidence type="ECO:0000256" key="8">
    <source>
        <dbReference type="ARBA" id="ARBA00022840"/>
    </source>
</evidence>
<dbReference type="EMBL" id="HE616742">
    <property type="protein sequence ID" value="CCE89458.1"/>
    <property type="molecule type" value="Genomic_DNA"/>
</dbReference>
<dbReference type="GO" id="GO:0000712">
    <property type="term" value="P:resolution of meiotic recombination intermediates"/>
    <property type="evidence" value="ECO:0007669"/>
    <property type="project" value="TreeGrafter"/>
</dbReference>
<evidence type="ECO:0000256" key="10">
    <source>
        <dbReference type="ARBA" id="ARBA00034541"/>
    </source>
</evidence>
<dbReference type="InterPro" id="IPR014001">
    <property type="entry name" value="Helicase_ATP-bd"/>
</dbReference>
<dbReference type="GO" id="GO:0042802">
    <property type="term" value="F:identical protein binding"/>
    <property type="evidence" value="ECO:0007669"/>
    <property type="project" value="EnsemblFungi"/>
</dbReference>
<evidence type="ECO:0000256" key="6">
    <source>
        <dbReference type="ARBA" id="ARBA00022801"/>
    </source>
</evidence>
<dbReference type="Pfam" id="PF02889">
    <property type="entry name" value="Sec63"/>
    <property type="match status" value="2"/>
</dbReference>
<keyword evidence="4" id="KW-0677">Repeat</keyword>
<reference evidence="15 16" key="1">
    <citation type="journal article" date="2011" name="Proc. Natl. Acad. Sci. U.S.A.">
        <title>Evolutionary erosion of yeast sex chromosomes by mating-type switching accidents.</title>
        <authorList>
            <person name="Gordon J.L."/>
            <person name="Armisen D."/>
            <person name="Proux-Wera E."/>
            <person name="Oheigeartaigh S.S."/>
            <person name="Byrne K.P."/>
            <person name="Wolfe K.H."/>
        </authorList>
    </citation>
    <scope>NUCLEOTIDE SEQUENCE [LARGE SCALE GENOMIC DNA]</scope>
    <source>
        <strain evidence="16">ATCC 10662 / CBS 1146 / NBRC 0425 / NCYC 2629 / NRRL Y-866</strain>
    </source>
</reference>
<accession>G8ZLG4</accession>
<dbReference type="SMART" id="SM00490">
    <property type="entry name" value="HELICc"/>
    <property type="match status" value="1"/>
</dbReference>
<dbReference type="GeneID" id="11502755"/>
<dbReference type="Pfam" id="PF00271">
    <property type="entry name" value="Helicase_C"/>
    <property type="match status" value="1"/>
</dbReference>
<dbReference type="STRING" id="1076872.G8ZLG4"/>
<feature type="region of interest" description="Disordered" evidence="12">
    <location>
        <begin position="70"/>
        <end position="133"/>
    </location>
</feature>
<dbReference type="FunFam" id="1.10.10.10:FF:000012">
    <property type="entry name" value="U5 small nuclear ribonucleoprotein helicase"/>
    <property type="match status" value="1"/>
</dbReference>
<dbReference type="FunCoup" id="G8ZLG4">
    <property type="interactions" value="1408"/>
</dbReference>
<gene>
    <name evidence="15" type="primary">TDEL0A01260</name>
    <name evidence="15" type="ORF">TDEL_0A01260</name>
</gene>
<dbReference type="GO" id="GO:0046540">
    <property type="term" value="C:U4/U6 x U5 tri-snRNP complex"/>
    <property type="evidence" value="ECO:0007669"/>
    <property type="project" value="EnsemblFungi"/>
</dbReference>
<dbReference type="SUPFAM" id="SSF158702">
    <property type="entry name" value="Sec63 N-terminal domain-like"/>
    <property type="match status" value="2"/>
</dbReference>
<feature type="compositionally biased region" description="Basic and acidic residues" evidence="12">
    <location>
        <begin position="103"/>
        <end position="127"/>
    </location>
</feature>
<dbReference type="SMART" id="SM00973">
    <property type="entry name" value="Sec63"/>
    <property type="match status" value="2"/>
</dbReference>
<dbReference type="eggNOG" id="KOG0951">
    <property type="taxonomic scope" value="Eukaryota"/>
</dbReference>
<dbReference type="CDD" id="cd18795">
    <property type="entry name" value="SF2_C_Ski2"/>
    <property type="match status" value="1"/>
</dbReference>
<dbReference type="GO" id="GO:0003678">
    <property type="term" value="F:DNA helicase activity"/>
    <property type="evidence" value="ECO:0007669"/>
    <property type="project" value="TreeGrafter"/>
</dbReference>
<dbReference type="SUPFAM" id="SSF46785">
    <property type="entry name" value="Winged helix' DNA-binding domain"/>
    <property type="match status" value="1"/>
</dbReference>
<keyword evidence="16" id="KW-1185">Reference proteome</keyword>
<sequence>MSFEKFTNNQHFKQVVRGQLVAHLDLIDCLDCLKLHTQMAEESTEDRKKQIREIYRYDEMSNRVLKADRRLQTIQSDPQRDAELSQPKSMSGRISAKEMGANARREATVEEREEARREVERRQRDTSLVKSNRSVNATSGTVLDSANLGLKYYPRDKANTEVYEDVLRWVSTQVGNDMPRDVIAGTADLLIYRFKDNEEEADGLVAKKRQEIEQELQRKVEPSEFQELVKLVKQITDYGDQSSGADEKVITTLSEDGYDEEELVEEQAEEDDVEEEEEDQEIIGKNIAEPILQRDDETLLLTGESSTDLQSLAIYDVDEFFIRRKLNEVIENADAGKIQRLSDRIMNELEKRDDNPRVLEESLMKMLDFEHLQLAEFVIKNRSLLLWGTRLARASEHSRPQLLQEMREKGLGYLVEQYESKKRLQNKRTVDDADEQKDVNPEKRVRNDVQTTLPPLIDLESLKFDEGAKLMTVTKVALPKGSYKKVNPHYEEIHIPAPERPEINYDLVSITSLPAWAQEAFPSAETETLNAIQSKVFPATFHDDINLLLCAPTGGGKTNVAMLSILRVISSLINPETKKLKNKNFKIVYLAPLKALVQEQVREFQRRLAYLDIKVEELTGDSNLSKYQISQTQILVSTPEKWDVITRKAADTSSFIRLVRLIIIDEVHLLHDQRGPVIESIVARSLQSEVIPSRPRIVGLSATLPNYEDVAKFLQVPPKGLFYFDSAYRPCPLSQEFCGVTEKNSVKRIQAANEACYDKTLQSVTDNHQVIIFVHSRKETARLAKYLVEKFNESGNSESLRKSDAGSKQVLSTEAENIQDPHLRLVLKYGIGLHHAGLSRSDRSLAEDLFADGVLQVLVSTATLAWGVNLPAHTVIIKGTDVYSPEKSTWDKLSPQDLLQMLGRAGRPRYDTHGEGIIITNQTDVQYYLAVLNQQLPIESQFISMLMDNLNAEIVSGNIKCRQDAVNWLSYTYLYVRMLVSPQLYKVPNDENDESLIVYRETLVHSALTTLHNENLIVYHPQTGTVLSTELGLIASYFYIKHTSMVTYSRELSDHSSQMDLFRIIAMSEEFKYLSVRPEERKELKELLDRAPVPVKENADDRLAKVNILLQSYISRLKLEGFALNADMMFITQNAGRISRALYEYSLKRGYSGTTKALLNICKMIDRRLWVANSPLGQMKSCPFEVVRKTEASTLPWQDYLELESPAQVGQAIRSEKHGKLVYDLLRRFPKLLLKCSIQPITPSLLKFELEILPDWIWDSSLHGLVEPFVVLVEDTDGENILFSSTLLVRKEAVNDPHMIDFTLQLSPAQQKRLPPNFFVSVISERWLNSDAQLALSIEHLRLPKKFPAPTPIIDMALVPTSELGDLEFSNVFNFELFNKFQSQTFQSVYNSNVNIMVGASKGAGKTTIAELALLNHWRQNKGRALYISPHQEKINNLTKSWDNRFSELAGGKAIGKLGIDTNMNLRIISQSHLVLATPGQFDTVSRRWRQRKTIQNIELIIYDDAHEISSGLTGAIYEAVISRMSFISTQLDKETRIVTLSSCVANGRDFGEWLGVNKSHIFNFSPQERINPIEIHLNFFNHSANTSYNRSMIKSAFDFAHVNSSSTTIVYLPTRLSCLKMSNTFVEMGESCSWDLLKVDDYELEKYLESLQDSQLRVPIKRGTGIIHKGMAAKDRKLIQKLYSNGALSVLFVARECCFNSPDADSVVILGTQWYDDKEHRFIDYTANEILEMVGNVHDRNGKSSGRLLLLTSSKTKDYYKKILVEALPLESFMYFHLPDLLVTEISTSVIESKQDCLDWLAYTYFYRRLHANPSFYGVKDITPYGISAYLTELVESTLTDLQNSSMIEIESQKSADEGVVSETISPLTGCMVSSHYNTSFLTMTMLLSSLSGSATLQDILHILSQASEFDSIPLREDELSMLRKLNERVPLRVTDLAGSNLFANKIFLLLQAHFSRLSLAVDFRSDLKIILEKAVPLVNTVIDVLSGDGKLNAMTAMDISQMIIQGLWDVDSPLKQIPYFDDDVLTKCSERTIETVYDIMALEDAEREEIMPSEDSKLLKIANFVNNYPNVELEYSIDQGREIKANEATTINLTLTRDELPETLEVFSEKYPLEKLETWWLVLGEVSSKQLHAIKKVSLRSEVQSYAMEFFLPEGEHELTIWCVCDSYLDVDKEVSFSLKAL</sequence>
<dbReference type="PANTHER" id="PTHR47961">
    <property type="entry name" value="DNA POLYMERASE THETA, PUTATIVE (AFU_ORTHOLOGUE AFUA_1G05260)-RELATED"/>
    <property type="match status" value="1"/>
</dbReference>
<evidence type="ECO:0000256" key="7">
    <source>
        <dbReference type="ARBA" id="ARBA00022806"/>
    </source>
</evidence>
<evidence type="ECO:0000256" key="5">
    <source>
        <dbReference type="ARBA" id="ARBA00022741"/>
    </source>
</evidence>
<dbReference type="RefSeq" id="XP_003678669.1">
    <property type="nucleotide sequence ID" value="XM_003678621.1"/>
</dbReference>